<name>A0A0A1YE50_9PSED</name>
<gene>
    <name evidence="2" type="ORF">TMS3_0122475</name>
</gene>
<dbReference type="RefSeq" id="WP_025167440.1">
    <property type="nucleotide sequence ID" value="NZ_AWSQ01000009.1"/>
</dbReference>
<dbReference type="Proteomes" id="UP000030063">
    <property type="component" value="Unassembled WGS sequence"/>
</dbReference>
<dbReference type="InterPro" id="IPR050266">
    <property type="entry name" value="AB_hydrolase_sf"/>
</dbReference>
<dbReference type="InterPro" id="IPR029058">
    <property type="entry name" value="AB_hydrolase_fold"/>
</dbReference>
<dbReference type="PANTHER" id="PTHR43798">
    <property type="entry name" value="MONOACYLGLYCEROL LIPASE"/>
    <property type="match status" value="1"/>
</dbReference>
<dbReference type="GO" id="GO:0047372">
    <property type="term" value="F:monoacylglycerol lipase activity"/>
    <property type="evidence" value="ECO:0007669"/>
    <property type="project" value="TreeGrafter"/>
</dbReference>
<evidence type="ECO:0000313" key="3">
    <source>
        <dbReference type="Proteomes" id="UP000030063"/>
    </source>
</evidence>
<dbReference type="eggNOG" id="COG2267">
    <property type="taxonomic scope" value="Bacteria"/>
</dbReference>
<evidence type="ECO:0000313" key="2">
    <source>
        <dbReference type="EMBL" id="KFX67975.1"/>
    </source>
</evidence>
<dbReference type="PRINTS" id="PR00412">
    <property type="entry name" value="EPOXHYDRLASE"/>
</dbReference>
<keyword evidence="2" id="KW-0378">Hydrolase</keyword>
<dbReference type="InterPro" id="IPR000639">
    <property type="entry name" value="Epox_hydrolase-like"/>
</dbReference>
<dbReference type="EMBL" id="AWSQ01000009">
    <property type="protein sequence ID" value="KFX67975.1"/>
    <property type="molecule type" value="Genomic_DNA"/>
</dbReference>
<reference evidence="2 3" key="1">
    <citation type="journal article" date="2014" name="Genome Announc.">
        <title>Draft Genome Sequence of Petroleum Oil-Degrading Marine Bacterium Pseudomonas taeanensis Strain MS-3, Isolated from a Crude Oil-Contaminated Seashore.</title>
        <authorList>
            <person name="Lee S.Y."/>
            <person name="Kim S.H."/>
            <person name="Lee D.G."/>
            <person name="Shin S."/>
            <person name="Yun S.H."/>
            <person name="Choi C.W."/>
            <person name="Chung Y.H."/>
            <person name="Choi J.S."/>
            <person name="Kahng H.Y."/>
            <person name="Kim S.I."/>
        </authorList>
    </citation>
    <scope>NUCLEOTIDE SEQUENCE [LARGE SCALE GENOMIC DNA]</scope>
    <source>
        <strain evidence="2 3">MS-3</strain>
    </source>
</reference>
<dbReference type="AlphaFoldDB" id="A0A0A1YE50"/>
<protein>
    <submittedName>
        <fullName evidence="2">Alpha/beta hydrolase</fullName>
    </submittedName>
</protein>
<feature type="domain" description="AB hydrolase-1" evidence="1">
    <location>
        <begin position="64"/>
        <end position="293"/>
    </location>
</feature>
<dbReference type="Gene3D" id="3.40.50.1820">
    <property type="entry name" value="alpha/beta hydrolase"/>
    <property type="match status" value="1"/>
</dbReference>
<dbReference type="Pfam" id="PF00561">
    <property type="entry name" value="Abhydrolase_1"/>
    <property type="match status" value="1"/>
</dbReference>
<comment type="caution">
    <text evidence="2">The sequence shown here is derived from an EMBL/GenBank/DDBJ whole genome shotgun (WGS) entry which is preliminary data.</text>
</comment>
<proteinExistence type="predicted"/>
<dbReference type="STRING" id="1395571.TMS3_0122475"/>
<accession>A0A0A1YE50</accession>
<dbReference type="SUPFAM" id="SSF53474">
    <property type="entry name" value="alpha/beta-Hydrolases"/>
    <property type="match status" value="1"/>
</dbReference>
<keyword evidence="3" id="KW-1185">Reference proteome</keyword>
<dbReference type="GO" id="GO:0046464">
    <property type="term" value="P:acylglycerol catabolic process"/>
    <property type="evidence" value="ECO:0007669"/>
    <property type="project" value="TreeGrafter"/>
</dbReference>
<dbReference type="PRINTS" id="PR00111">
    <property type="entry name" value="ABHYDROLASE"/>
</dbReference>
<evidence type="ECO:0000259" key="1">
    <source>
        <dbReference type="Pfam" id="PF00561"/>
    </source>
</evidence>
<dbReference type="OrthoDB" id="2086224at2"/>
<dbReference type="PANTHER" id="PTHR43798:SF5">
    <property type="entry name" value="MONOACYLGLYCEROL LIPASE ABHD6"/>
    <property type="match status" value="1"/>
</dbReference>
<dbReference type="GO" id="GO:0016020">
    <property type="term" value="C:membrane"/>
    <property type="evidence" value="ECO:0007669"/>
    <property type="project" value="TreeGrafter"/>
</dbReference>
<dbReference type="InterPro" id="IPR000073">
    <property type="entry name" value="AB_hydrolase_1"/>
</dbReference>
<sequence length="309" mass="34475">MKKLLLALLLVIGVTAAGLYAFPAALLTSAQYLERQIAGLSSEQLEVANLSIHYYEGGPSDAETLLMIHGFGANKDNWLRFARHFTERYHVIALDLPGFGNSSQPHASYDVGSQVERVMAFTQALGIKKLHLIGNSMGGHISALYAARYPEQVLSVALFDNAGVTAPQKSELAERLEHGDRNPLIVKEPEDFNRLLDFVFVEAPPLPTVLKDYLAEQAIAQRDHYEMIFDHLRNRYIPLEPELPKIQAPTLLLWGDKDKVLDVSSIQVMQPLLRKPSVVIMESCGHAPMIERPEETAHHYQAFLDNIDG</sequence>
<organism evidence="2 3">
    <name type="scientific">Pseudomonas taeanensis MS-3</name>
    <dbReference type="NCBI Taxonomy" id="1395571"/>
    <lineage>
        <taxon>Bacteria</taxon>
        <taxon>Pseudomonadati</taxon>
        <taxon>Pseudomonadota</taxon>
        <taxon>Gammaproteobacteria</taxon>
        <taxon>Pseudomonadales</taxon>
        <taxon>Pseudomonadaceae</taxon>
        <taxon>Pseudomonas</taxon>
    </lineage>
</organism>